<keyword evidence="2" id="KW-0963">Cytoplasm</keyword>
<dbReference type="PANTHER" id="PTHR12461">
    <property type="entry name" value="HYPOXIA-INDUCIBLE FACTOR 1 ALPHA INHIBITOR-RELATED"/>
    <property type="match status" value="1"/>
</dbReference>
<gene>
    <name evidence="5" type="ORF">NQ315_006910</name>
</gene>
<name>A0AAV8WD61_9CUCU</name>
<organism evidence="5 6">
    <name type="scientific">Exocentrus adspersus</name>
    <dbReference type="NCBI Taxonomy" id="1586481"/>
    <lineage>
        <taxon>Eukaryota</taxon>
        <taxon>Metazoa</taxon>
        <taxon>Ecdysozoa</taxon>
        <taxon>Arthropoda</taxon>
        <taxon>Hexapoda</taxon>
        <taxon>Insecta</taxon>
        <taxon>Pterygota</taxon>
        <taxon>Neoptera</taxon>
        <taxon>Endopterygota</taxon>
        <taxon>Coleoptera</taxon>
        <taxon>Polyphaga</taxon>
        <taxon>Cucujiformia</taxon>
        <taxon>Chrysomeloidea</taxon>
        <taxon>Cerambycidae</taxon>
        <taxon>Lamiinae</taxon>
        <taxon>Acanthocinini</taxon>
        <taxon>Exocentrus</taxon>
    </lineage>
</organism>
<sequence length="417" mass="48616">MGQRDWKKLIAPHFRSLRMNTVHEPAELQSLILNSAAPLLFRKIVTSNILKWTLEDWARVLGNEILEFRIGKYEYSHEPQWERKTATVTSSFKHFLECAELEPELQENRWLYFDYKYLKYWFTSIDELRNNISWVPLGFPDITADECTIWIGTKGAHTPCHIDTYGFNLIFQVYGKKLWIIAPPEENLKPTRVPYEESSVYSKLNFFSPNVEDFKGISNVRKIILNPGEVLYLPHKWWHYVENLETAISLNVWIPLPEDDEERLAESVVQLFVKQLTSLSQEVSDHILNPNMRQLILDSEVSNMLETVNNCKTICKDKLHNKKTKADHEECTEETDKFNEGEVLKKYPFVEKIPRMSPEAFNLFLKAQRERFKNEAADSGAPGDSCSYQNGVLQLFNVLTDDDVISLISEKLLRMSS</sequence>
<feature type="domain" description="JmjC" evidence="4">
    <location>
        <begin position="124"/>
        <end position="271"/>
    </location>
</feature>
<dbReference type="EMBL" id="JANEYG010000003">
    <property type="protein sequence ID" value="KAJ8924127.1"/>
    <property type="molecule type" value="Genomic_DNA"/>
</dbReference>
<comment type="caution">
    <text evidence="5">The sequence shown here is derived from an EMBL/GenBank/DDBJ whole genome shotgun (WGS) entry which is preliminary data.</text>
</comment>
<evidence type="ECO:0000256" key="2">
    <source>
        <dbReference type="ARBA" id="ARBA00022490"/>
    </source>
</evidence>
<evidence type="ECO:0000313" key="5">
    <source>
        <dbReference type="EMBL" id="KAJ8924127.1"/>
    </source>
</evidence>
<evidence type="ECO:0000259" key="4">
    <source>
        <dbReference type="PROSITE" id="PS51184"/>
    </source>
</evidence>
<proteinExistence type="predicted"/>
<dbReference type="InterPro" id="IPR003347">
    <property type="entry name" value="JmjC_dom"/>
</dbReference>
<dbReference type="Pfam" id="PF13621">
    <property type="entry name" value="Cupin_8"/>
    <property type="match status" value="1"/>
</dbReference>
<dbReference type="InterPro" id="IPR041667">
    <property type="entry name" value="Cupin_8"/>
</dbReference>
<evidence type="ECO:0000256" key="3">
    <source>
        <dbReference type="ARBA" id="ARBA00037342"/>
    </source>
</evidence>
<dbReference type="Gene3D" id="2.60.120.650">
    <property type="entry name" value="Cupin"/>
    <property type="match status" value="1"/>
</dbReference>
<keyword evidence="6" id="KW-1185">Reference proteome</keyword>
<dbReference type="PROSITE" id="PS51184">
    <property type="entry name" value="JMJC"/>
    <property type="match status" value="1"/>
</dbReference>
<dbReference type="Proteomes" id="UP001159042">
    <property type="component" value="Unassembled WGS sequence"/>
</dbReference>
<comment type="subcellular location">
    <subcellularLocation>
        <location evidence="1">Cytoplasm</location>
    </subcellularLocation>
</comment>
<dbReference type="SMART" id="SM00558">
    <property type="entry name" value="JmjC"/>
    <property type="match status" value="1"/>
</dbReference>
<protein>
    <recommendedName>
        <fullName evidence="4">JmjC domain-containing protein</fullName>
    </recommendedName>
</protein>
<accession>A0AAV8WD61</accession>
<dbReference type="GO" id="GO:0005737">
    <property type="term" value="C:cytoplasm"/>
    <property type="evidence" value="ECO:0007669"/>
    <property type="project" value="UniProtKB-SubCell"/>
</dbReference>
<evidence type="ECO:0000313" key="6">
    <source>
        <dbReference type="Proteomes" id="UP001159042"/>
    </source>
</evidence>
<dbReference type="PANTHER" id="PTHR12461:SF43">
    <property type="entry name" value="HSPB1-ASSOCIATED PROTEIN 1"/>
    <property type="match status" value="1"/>
</dbReference>
<evidence type="ECO:0000256" key="1">
    <source>
        <dbReference type="ARBA" id="ARBA00004496"/>
    </source>
</evidence>
<comment type="function">
    <text evidence="3">May play a role in cellular stress response.</text>
</comment>
<dbReference type="AlphaFoldDB" id="A0AAV8WD61"/>
<reference evidence="5 6" key="1">
    <citation type="journal article" date="2023" name="Insect Mol. Biol.">
        <title>Genome sequencing provides insights into the evolution of gene families encoding plant cell wall-degrading enzymes in longhorned beetles.</title>
        <authorList>
            <person name="Shin N.R."/>
            <person name="Okamura Y."/>
            <person name="Kirsch R."/>
            <person name="Pauchet Y."/>
        </authorList>
    </citation>
    <scope>NUCLEOTIDE SEQUENCE [LARGE SCALE GENOMIC DNA]</scope>
    <source>
        <strain evidence="5">EAD_L_NR</strain>
    </source>
</reference>
<dbReference type="SUPFAM" id="SSF51197">
    <property type="entry name" value="Clavaminate synthase-like"/>
    <property type="match status" value="1"/>
</dbReference>